<accession>A0A926D0R9</accession>
<reference evidence="6" key="1">
    <citation type="submission" date="2020-08" db="EMBL/GenBank/DDBJ databases">
        <title>Genome public.</title>
        <authorList>
            <person name="Liu C."/>
            <person name="Sun Q."/>
        </authorList>
    </citation>
    <scope>NUCLEOTIDE SEQUENCE</scope>
    <source>
        <strain evidence="6">NSJ-44</strain>
    </source>
</reference>
<sequence>MEISAEQRKKVKGEGFLSNNDGVHFSARIITENGVLNAKQLRNISEVADKYGNGDIAFTARLTLEVPGINFEDIEAVKEYVAREGMETGGTGAKVRPVVACKGTVCTFGLIDTQALAKEIHRRFYKGYRAVALPHKFKIAVGGCPNNCVKPELNDLGIVGQRVPVLDVEACRGCGKCSIVQTCPVGAAKVTEGKLVIDPAVCNNCGRCAQVCYFKALAHQEAGYKVYVGGRWGKDIRHGTALKTIFTSKEEVLDVIEKAILLFKEQGRAGERFATLVERLGMEQVEQMLLADDLLQRKEEILGGSDAC</sequence>
<dbReference type="Pfam" id="PF01077">
    <property type="entry name" value="NIR_SIR"/>
    <property type="match status" value="1"/>
</dbReference>
<dbReference type="InterPro" id="IPR005117">
    <property type="entry name" value="NiRdtase/SiRdtase_haem-b_fer"/>
</dbReference>
<dbReference type="SUPFAM" id="SSF56014">
    <property type="entry name" value="Nitrite and sulphite reductase 4Fe-4S domain-like"/>
    <property type="match status" value="1"/>
</dbReference>
<dbReference type="PANTHER" id="PTHR11493">
    <property type="entry name" value="SULFITE REDUCTASE [NADPH] SUBUNIT BETA-RELATED"/>
    <property type="match status" value="1"/>
</dbReference>
<keyword evidence="7" id="KW-1185">Reference proteome</keyword>
<evidence type="ECO:0000313" key="6">
    <source>
        <dbReference type="EMBL" id="MBC8529419.1"/>
    </source>
</evidence>
<evidence type="ECO:0000313" key="7">
    <source>
        <dbReference type="Proteomes" id="UP000654279"/>
    </source>
</evidence>
<gene>
    <name evidence="6" type="ORF">H8699_08270</name>
</gene>
<dbReference type="EMBL" id="JACRSO010000003">
    <property type="protein sequence ID" value="MBC8529419.1"/>
    <property type="molecule type" value="Genomic_DNA"/>
</dbReference>
<evidence type="ECO:0000256" key="3">
    <source>
        <dbReference type="ARBA" id="ARBA00023004"/>
    </source>
</evidence>
<dbReference type="InterPro" id="IPR036136">
    <property type="entry name" value="Nit/Sulf_reduc_fer-like_dom_sf"/>
</dbReference>
<protein>
    <submittedName>
        <fullName evidence="6">4Fe-4S binding protein</fullName>
    </submittedName>
</protein>
<dbReference type="PANTHER" id="PTHR11493:SF54">
    <property type="entry name" value="ANAEROBIC SULFITE REDUCTASE SUBUNIT C"/>
    <property type="match status" value="1"/>
</dbReference>
<keyword evidence="3" id="KW-0408">Iron</keyword>
<dbReference type="GO" id="GO:0020037">
    <property type="term" value="F:heme binding"/>
    <property type="evidence" value="ECO:0007669"/>
    <property type="project" value="InterPro"/>
</dbReference>
<dbReference type="InterPro" id="IPR017896">
    <property type="entry name" value="4Fe4S_Fe-S-bd"/>
</dbReference>
<dbReference type="AlphaFoldDB" id="A0A926D0R9"/>
<dbReference type="RefSeq" id="WP_249285266.1">
    <property type="nucleotide sequence ID" value="NZ_JACRSO010000003.1"/>
</dbReference>
<dbReference type="InterPro" id="IPR045854">
    <property type="entry name" value="NO2/SO3_Rdtase_4Fe4S_sf"/>
</dbReference>
<feature type="domain" description="4Fe-4S ferredoxin-type" evidence="5">
    <location>
        <begin position="194"/>
        <end position="222"/>
    </location>
</feature>
<dbReference type="InterPro" id="IPR006067">
    <property type="entry name" value="NO2/SO3_Rdtase_4Fe4S_dom"/>
</dbReference>
<dbReference type="GO" id="GO:0016002">
    <property type="term" value="F:sulfite reductase activity"/>
    <property type="evidence" value="ECO:0007669"/>
    <property type="project" value="TreeGrafter"/>
</dbReference>
<organism evidence="6 7">
    <name type="scientific">Luoshenia tenuis</name>
    <dbReference type="NCBI Taxonomy" id="2763654"/>
    <lineage>
        <taxon>Bacteria</taxon>
        <taxon>Bacillati</taxon>
        <taxon>Bacillota</taxon>
        <taxon>Clostridia</taxon>
        <taxon>Christensenellales</taxon>
        <taxon>Christensenellaceae</taxon>
        <taxon>Luoshenia</taxon>
    </lineage>
</organism>
<dbReference type="Pfam" id="PF03460">
    <property type="entry name" value="NIR_SIR_ferr"/>
    <property type="match status" value="1"/>
</dbReference>
<dbReference type="Gene3D" id="3.30.413.10">
    <property type="entry name" value="Sulfite Reductase Hemoprotein, domain 1"/>
    <property type="match status" value="1"/>
</dbReference>
<dbReference type="GO" id="GO:0046872">
    <property type="term" value="F:metal ion binding"/>
    <property type="evidence" value="ECO:0007669"/>
    <property type="project" value="UniProtKB-KW"/>
</dbReference>
<dbReference type="Pfam" id="PF00037">
    <property type="entry name" value="Fer4"/>
    <property type="match status" value="1"/>
</dbReference>
<dbReference type="Gene3D" id="3.30.70.3340">
    <property type="match status" value="1"/>
</dbReference>
<proteinExistence type="predicted"/>
<keyword evidence="2" id="KW-0479">Metal-binding</keyword>
<feature type="domain" description="4Fe-4S ferredoxin-type" evidence="5">
    <location>
        <begin position="162"/>
        <end position="193"/>
    </location>
</feature>
<evidence type="ECO:0000256" key="2">
    <source>
        <dbReference type="ARBA" id="ARBA00022723"/>
    </source>
</evidence>
<evidence type="ECO:0000256" key="1">
    <source>
        <dbReference type="ARBA" id="ARBA00022485"/>
    </source>
</evidence>
<dbReference type="Gene3D" id="3.30.70.20">
    <property type="match status" value="1"/>
</dbReference>
<evidence type="ECO:0000259" key="5">
    <source>
        <dbReference type="PROSITE" id="PS51379"/>
    </source>
</evidence>
<dbReference type="InterPro" id="IPR045169">
    <property type="entry name" value="NO2/SO3_Rdtase_4Fe4S_prot"/>
</dbReference>
<comment type="caution">
    <text evidence="6">The sequence shown here is derived from an EMBL/GenBank/DDBJ whole genome shotgun (WGS) entry which is preliminary data.</text>
</comment>
<dbReference type="GO" id="GO:0050311">
    <property type="term" value="F:sulfite reductase (ferredoxin) activity"/>
    <property type="evidence" value="ECO:0007669"/>
    <property type="project" value="TreeGrafter"/>
</dbReference>
<dbReference type="SUPFAM" id="SSF54862">
    <property type="entry name" value="4Fe-4S ferredoxins"/>
    <property type="match status" value="1"/>
</dbReference>
<dbReference type="PROSITE" id="PS51379">
    <property type="entry name" value="4FE4S_FER_2"/>
    <property type="match status" value="2"/>
</dbReference>
<dbReference type="SUPFAM" id="SSF55124">
    <property type="entry name" value="Nitrite/Sulfite reductase N-terminal domain-like"/>
    <property type="match status" value="1"/>
</dbReference>
<dbReference type="GO" id="GO:0000103">
    <property type="term" value="P:sulfate assimilation"/>
    <property type="evidence" value="ECO:0007669"/>
    <property type="project" value="TreeGrafter"/>
</dbReference>
<name>A0A926D0R9_9FIRM</name>
<dbReference type="Proteomes" id="UP000654279">
    <property type="component" value="Unassembled WGS sequence"/>
</dbReference>
<keyword evidence="4" id="KW-0411">Iron-sulfur</keyword>
<dbReference type="GO" id="GO:0051539">
    <property type="term" value="F:4 iron, 4 sulfur cluster binding"/>
    <property type="evidence" value="ECO:0007669"/>
    <property type="project" value="UniProtKB-KW"/>
</dbReference>
<keyword evidence="1" id="KW-0004">4Fe-4S</keyword>
<evidence type="ECO:0000256" key="4">
    <source>
        <dbReference type="ARBA" id="ARBA00023014"/>
    </source>
</evidence>
<dbReference type="GO" id="GO:0009337">
    <property type="term" value="C:sulfite reductase complex (NADPH)"/>
    <property type="evidence" value="ECO:0007669"/>
    <property type="project" value="TreeGrafter"/>
</dbReference>